<evidence type="ECO:0000259" key="4">
    <source>
        <dbReference type="PROSITE" id="PS50887"/>
    </source>
</evidence>
<accession>F5YAG7</accession>
<dbReference type="InParanoid" id="F5YAG7"/>
<dbReference type="FunFam" id="3.30.70.270:FF:000001">
    <property type="entry name" value="Diguanylate cyclase domain protein"/>
    <property type="match status" value="1"/>
</dbReference>
<comment type="catalytic activity">
    <reaction evidence="2">
        <text>2 GTP = 3',3'-c-di-GMP + 2 diphosphate</text>
        <dbReference type="Rhea" id="RHEA:24898"/>
        <dbReference type="ChEBI" id="CHEBI:33019"/>
        <dbReference type="ChEBI" id="CHEBI:37565"/>
        <dbReference type="ChEBI" id="CHEBI:58805"/>
        <dbReference type="EC" id="2.7.7.65"/>
    </reaction>
</comment>
<dbReference type="PROSITE" id="PS50887">
    <property type="entry name" value="GGDEF"/>
    <property type="match status" value="1"/>
</dbReference>
<dbReference type="eggNOG" id="COG3706">
    <property type="taxonomic scope" value="Bacteria"/>
</dbReference>
<dbReference type="HOGENOM" id="CLU_000445_11_8_12"/>
<dbReference type="PANTHER" id="PTHR45138:SF9">
    <property type="entry name" value="DIGUANYLATE CYCLASE DGCM-RELATED"/>
    <property type="match status" value="1"/>
</dbReference>
<dbReference type="EMBL" id="CP001841">
    <property type="protein sequence ID" value="AEF80575.1"/>
    <property type="molecule type" value="Genomic_DNA"/>
</dbReference>
<dbReference type="KEGG" id="taz:TREAZ_3103"/>
<protein>
    <recommendedName>
        <fullName evidence="1">diguanylate cyclase</fullName>
        <ecNumber evidence="1">2.7.7.65</ecNumber>
    </recommendedName>
</protein>
<dbReference type="SUPFAM" id="SSF55073">
    <property type="entry name" value="Nucleotide cyclase"/>
    <property type="match status" value="1"/>
</dbReference>
<dbReference type="CDD" id="cd01949">
    <property type="entry name" value="GGDEF"/>
    <property type="match status" value="1"/>
</dbReference>
<evidence type="ECO:0000256" key="2">
    <source>
        <dbReference type="ARBA" id="ARBA00034247"/>
    </source>
</evidence>
<feature type="coiled-coil region" evidence="3">
    <location>
        <begin position="117"/>
        <end position="151"/>
    </location>
</feature>
<proteinExistence type="predicted"/>
<dbReference type="EC" id="2.7.7.65" evidence="1"/>
<dbReference type="RefSeq" id="WP_015712453.1">
    <property type="nucleotide sequence ID" value="NC_015577.1"/>
</dbReference>
<dbReference type="GO" id="GO:0043709">
    <property type="term" value="P:cell adhesion involved in single-species biofilm formation"/>
    <property type="evidence" value="ECO:0007669"/>
    <property type="project" value="TreeGrafter"/>
</dbReference>
<dbReference type="GO" id="GO:1902201">
    <property type="term" value="P:negative regulation of bacterial-type flagellum-dependent cell motility"/>
    <property type="evidence" value="ECO:0007669"/>
    <property type="project" value="TreeGrafter"/>
</dbReference>
<keyword evidence="3" id="KW-0175">Coiled coil</keyword>
<reference evidence="5 6" key="2">
    <citation type="journal article" date="2011" name="ISME J.">
        <title>RNA-seq reveals cooperative metabolic interactions between two termite-gut spirochete species in co-culture.</title>
        <authorList>
            <person name="Rosenthal A.Z."/>
            <person name="Matson E.G."/>
            <person name="Eldar A."/>
            <person name="Leadbetter J.R."/>
        </authorList>
    </citation>
    <scope>NUCLEOTIDE SEQUENCE [LARGE SCALE GENOMIC DNA]</scope>
    <source>
        <strain evidence="6">ATCC BAA-888 / DSM 13862 / ZAS-9</strain>
    </source>
</reference>
<dbReference type="PANTHER" id="PTHR45138">
    <property type="entry name" value="REGULATORY COMPONENTS OF SENSORY TRANSDUCTION SYSTEM"/>
    <property type="match status" value="1"/>
</dbReference>
<dbReference type="Proteomes" id="UP000009222">
    <property type="component" value="Chromosome"/>
</dbReference>
<dbReference type="NCBIfam" id="TIGR00254">
    <property type="entry name" value="GGDEF"/>
    <property type="match status" value="1"/>
</dbReference>
<feature type="domain" description="GGDEF" evidence="4">
    <location>
        <begin position="189"/>
        <end position="330"/>
    </location>
</feature>
<dbReference type="SMART" id="SM00267">
    <property type="entry name" value="GGDEF"/>
    <property type="match status" value="1"/>
</dbReference>
<dbReference type="Pfam" id="PF00990">
    <property type="entry name" value="GGDEF"/>
    <property type="match status" value="1"/>
</dbReference>
<reference evidence="6" key="1">
    <citation type="submission" date="2009-12" db="EMBL/GenBank/DDBJ databases">
        <title>Complete sequence of Treponema azotonutricium strain ZAS-9.</title>
        <authorList>
            <person name="Tetu S.G."/>
            <person name="Matson E."/>
            <person name="Ren Q."/>
            <person name="Seshadri R."/>
            <person name="Elbourne L."/>
            <person name="Hassan K.A."/>
            <person name="Durkin A."/>
            <person name="Radune D."/>
            <person name="Mohamoud Y."/>
            <person name="Shay R."/>
            <person name="Jin S."/>
            <person name="Zhang X."/>
            <person name="Lucey K."/>
            <person name="Ballor N.R."/>
            <person name="Ottesen E."/>
            <person name="Rosenthal R."/>
            <person name="Allen A."/>
            <person name="Leadbetter J.R."/>
            <person name="Paulsen I.T."/>
        </authorList>
    </citation>
    <scope>NUCLEOTIDE SEQUENCE [LARGE SCALE GENOMIC DNA]</scope>
    <source>
        <strain evidence="6">ATCC BAA-888 / DSM 13862 / ZAS-9</strain>
    </source>
</reference>
<dbReference type="InterPro" id="IPR000160">
    <property type="entry name" value="GGDEF_dom"/>
</dbReference>
<evidence type="ECO:0000313" key="6">
    <source>
        <dbReference type="Proteomes" id="UP000009222"/>
    </source>
</evidence>
<keyword evidence="6" id="KW-1185">Reference proteome</keyword>
<dbReference type="InterPro" id="IPR043128">
    <property type="entry name" value="Rev_trsase/Diguanyl_cyclase"/>
</dbReference>
<dbReference type="STRING" id="545695.TREAZ_3103"/>
<gene>
    <name evidence="5" type="ordered locus">TREAZ_3103</name>
</gene>
<dbReference type="Gene3D" id="3.30.70.270">
    <property type="match status" value="1"/>
</dbReference>
<evidence type="ECO:0000256" key="1">
    <source>
        <dbReference type="ARBA" id="ARBA00012528"/>
    </source>
</evidence>
<evidence type="ECO:0000313" key="5">
    <source>
        <dbReference type="EMBL" id="AEF80575.1"/>
    </source>
</evidence>
<dbReference type="GO" id="GO:0052621">
    <property type="term" value="F:diguanylate cyclase activity"/>
    <property type="evidence" value="ECO:0007669"/>
    <property type="project" value="UniProtKB-EC"/>
</dbReference>
<dbReference type="AlphaFoldDB" id="F5YAG7"/>
<dbReference type="InterPro" id="IPR050469">
    <property type="entry name" value="Diguanylate_Cyclase"/>
</dbReference>
<dbReference type="GO" id="GO:0005886">
    <property type="term" value="C:plasma membrane"/>
    <property type="evidence" value="ECO:0007669"/>
    <property type="project" value="TreeGrafter"/>
</dbReference>
<dbReference type="InterPro" id="IPR029787">
    <property type="entry name" value="Nucleotide_cyclase"/>
</dbReference>
<dbReference type="CDD" id="cd06225">
    <property type="entry name" value="HAMP"/>
    <property type="match status" value="1"/>
</dbReference>
<sequence>MEEKESKALEHIWKLLKENSIPPLEGDMAEIPVLNDIHNDLKTIREIMLSFSSGDFSPPVTVRGIIPGCMKALQSRLQHLIWQVKMVEQGDFTQKIEFLGEFSEAFNRMTTQLDNTLKALKLREQTLSALAESLRTEVDRRNSAMEALQKSESQFKYLASHDPLTGAMNRRSFMERAAMELSNAALLGIPCGVVMMDIDFFKTFNDTYGHLAGDEALRNTVRVITSLLRKHDFLGRYGGEEFVFLFSQADEATGMAIAQRVREAIEKSPVLLESGPVSITASFGVALADTTENPGKPRPDNYIEALINNADTALYKAKEEGRNRVVLFNRKKEEP</sequence>
<name>F5YAG7_LEAAZ</name>
<organism evidence="5 6">
    <name type="scientific">Leadbettera azotonutricia (strain ATCC BAA-888 / DSM 13862 / ZAS-9)</name>
    <name type="common">Treponema azotonutricium</name>
    <dbReference type="NCBI Taxonomy" id="545695"/>
    <lineage>
        <taxon>Bacteria</taxon>
        <taxon>Pseudomonadati</taxon>
        <taxon>Spirochaetota</taxon>
        <taxon>Spirochaetia</taxon>
        <taxon>Spirochaetales</taxon>
        <taxon>Breznakiellaceae</taxon>
        <taxon>Leadbettera</taxon>
    </lineage>
</organism>
<evidence type="ECO:0000256" key="3">
    <source>
        <dbReference type="SAM" id="Coils"/>
    </source>
</evidence>